<accession>A0A067M8H6</accession>
<organism evidence="2 3">
    <name type="scientific">Botryobasidium botryosum (strain FD-172 SS1)</name>
    <dbReference type="NCBI Taxonomy" id="930990"/>
    <lineage>
        <taxon>Eukaryota</taxon>
        <taxon>Fungi</taxon>
        <taxon>Dikarya</taxon>
        <taxon>Basidiomycota</taxon>
        <taxon>Agaricomycotina</taxon>
        <taxon>Agaricomycetes</taxon>
        <taxon>Cantharellales</taxon>
        <taxon>Botryobasidiaceae</taxon>
        <taxon>Botryobasidium</taxon>
    </lineage>
</organism>
<feature type="non-terminal residue" evidence="2">
    <location>
        <position position="105"/>
    </location>
</feature>
<evidence type="ECO:0000313" key="3">
    <source>
        <dbReference type="Proteomes" id="UP000027195"/>
    </source>
</evidence>
<reference evidence="3" key="1">
    <citation type="journal article" date="2014" name="Proc. Natl. Acad. Sci. U.S.A.">
        <title>Extensive sampling of basidiomycete genomes demonstrates inadequacy of the white-rot/brown-rot paradigm for wood decay fungi.</title>
        <authorList>
            <person name="Riley R."/>
            <person name="Salamov A.A."/>
            <person name="Brown D.W."/>
            <person name="Nagy L.G."/>
            <person name="Floudas D."/>
            <person name="Held B.W."/>
            <person name="Levasseur A."/>
            <person name="Lombard V."/>
            <person name="Morin E."/>
            <person name="Otillar R."/>
            <person name="Lindquist E.A."/>
            <person name="Sun H."/>
            <person name="LaButti K.M."/>
            <person name="Schmutz J."/>
            <person name="Jabbour D."/>
            <person name="Luo H."/>
            <person name="Baker S.E."/>
            <person name="Pisabarro A.G."/>
            <person name="Walton J.D."/>
            <person name="Blanchette R.A."/>
            <person name="Henrissat B."/>
            <person name="Martin F."/>
            <person name="Cullen D."/>
            <person name="Hibbett D.S."/>
            <person name="Grigoriev I.V."/>
        </authorList>
    </citation>
    <scope>NUCLEOTIDE SEQUENCE [LARGE SCALE GENOMIC DNA]</scope>
    <source>
        <strain evidence="3">FD-172 SS1</strain>
    </source>
</reference>
<sequence>TLFNLGHILYLGHDGNPCPQSNQTEPQSAGEISVAHVHGIHPVRVQYCACMNGASHVCQLLRVGLVPGTPSRPETAYTIDVLEQFHTLNMESGTNMYDFHKSLVR</sequence>
<dbReference type="InParanoid" id="A0A067M8H6"/>
<dbReference type="OrthoDB" id="3149508at2759"/>
<dbReference type="HOGENOM" id="CLU_003703_1_2_1"/>
<dbReference type="STRING" id="930990.A0A067M8H6"/>
<gene>
    <name evidence="2" type="ORF">BOTBODRAFT_76762</name>
</gene>
<dbReference type="EMBL" id="KL198055">
    <property type="protein sequence ID" value="KDQ11834.1"/>
    <property type="molecule type" value="Genomic_DNA"/>
</dbReference>
<dbReference type="Proteomes" id="UP000027195">
    <property type="component" value="Unassembled WGS sequence"/>
</dbReference>
<evidence type="ECO:0000259" key="1">
    <source>
        <dbReference type="Pfam" id="PF18803"/>
    </source>
</evidence>
<dbReference type="Pfam" id="PF18803">
    <property type="entry name" value="CxC2"/>
    <property type="match status" value="1"/>
</dbReference>
<dbReference type="InterPro" id="IPR041457">
    <property type="entry name" value="CxC2_KDZ-assoc"/>
</dbReference>
<dbReference type="AlphaFoldDB" id="A0A067M8H6"/>
<proteinExistence type="predicted"/>
<protein>
    <recommendedName>
        <fullName evidence="1">CxC2-like cysteine cluster KDZ transposase-associated domain-containing protein</fullName>
    </recommendedName>
</protein>
<feature type="domain" description="CxC2-like cysteine cluster KDZ transposase-associated" evidence="1">
    <location>
        <begin position="3"/>
        <end position="105"/>
    </location>
</feature>
<keyword evidence="3" id="KW-1185">Reference proteome</keyword>
<feature type="non-terminal residue" evidence="2">
    <location>
        <position position="1"/>
    </location>
</feature>
<name>A0A067M8H6_BOTB1</name>
<evidence type="ECO:0000313" key="2">
    <source>
        <dbReference type="EMBL" id="KDQ11834.1"/>
    </source>
</evidence>